<dbReference type="SUPFAM" id="SSF53697">
    <property type="entry name" value="SIS domain"/>
    <property type="match status" value="1"/>
</dbReference>
<keyword evidence="5" id="KW-0472">Membrane</keyword>
<keyword evidence="2" id="KW-0238">DNA-binding</keyword>
<keyword evidence="3" id="KW-0324">Glycolysis</keyword>
<dbReference type="PROSITE" id="PS51464">
    <property type="entry name" value="SIS"/>
    <property type="match status" value="1"/>
</dbReference>
<reference evidence="8 9" key="1">
    <citation type="submission" date="2023-10" db="EMBL/GenBank/DDBJ databases">
        <title>Surface-active antibiotics is a multifunctional adaptation for post-fire microbes.</title>
        <authorList>
            <person name="Liu M.D."/>
            <person name="Du Y."/>
            <person name="Koupaei S.K."/>
            <person name="Kim N.R."/>
            <person name="Zhang W."/>
            <person name="Traxler M.F."/>
        </authorList>
    </citation>
    <scope>NUCLEOTIDE SEQUENCE [LARGE SCALE GENOMIC DNA]</scope>
    <source>
        <strain evidence="8 9">F3</strain>
    </source>
</reference>
<dbReference type="InterPro" id="IPR035472">
    <property type="entry name" value="RpiR-like_SIS"/>
</dbReference>
<dbReference type="Pfam" id="PF01418">
    <property type="entry name" value="HTH_6"/>
    <property type="match status" value="1"/>
</dbReference>
<dbReference type="RefSeq" id="WP_317016108.1">
    <property type="nucleotide sequence ID" value="NZ_CP136511.1"/>
</dbReference>
<dbReference type="PANTHER" id="PTHR30514">
    <property type="entry name" value="GLUCOKINASE"/>
    <property type="match status" value="1"/>
</dbReference>
<dbReference type="Proteomes" id="UP001302652">
    <property type="component" value="Chromosome 3"/>
</dbReference>
<evidence type="ECO:0000259" key="6">
    <source>
        <dbReference type="PROSITE" id="PS51071"/>
    </source>
</evidence>
<organism evidence="8 9">
    <name type="scientific">Paraburkholderia kirstenboschensis</name>
    <dbReference type="NCBI Taxonomy" id="1245436"/>
    <lineage>
        <taxon>Bacteria</taxon>
        <taxon>Pseudomonadati</taxon>
        <taxon>Pseudomonadota</taxon>
        <taxon>Betaproteobacteria</taxon>
        <taxon>Burkholderiales</taxon>
        <taxon>Burkholderiaceae</taxon>
        <taxon>Paraburkholderia</taxon>
    </lineage>
</organism>
<name>A0ABZ0EAL5_9BURK</name>
<dbReference type="InterPro" id="IPR000281">
    <property type="entry name" value="HTH_RpiR"/>
</dbReference>
<dbReference type="InterPro" id="IPR046348">
    <property type="entry name" value="SIS_dom_sf"/>
</dbReference>
<keyword evidence="9" id="KW-1185">Reference proteome</keyword>
<dbReference type="PROSITE" id="PS51071">
    <property type="entry name" value="HTH_RPIR"/>
    <property type="match status" value="1"/>
</dbReference>
<evidence type="ECO:0000256" key="4">
    <source>
        <dbReference type="ARBA" id="ARBA00023163"/>
    </source>
</evidence>
<evidence type="ECO:0000256" key="5">
    <source>
        <dbReference type="SAM" id="Phobius"/>
    </source>
</evidence>
<dbReference type="EMBL" id="CP136511">
    <property type="protein sequence ID" value="WOD14278.1"/>
    <property type="molecule type" value="Genomic_DNA"/>
</dbReference>
<dbReference type="InterPro" id="IPR009057">
    <property type="entry name" value="Homeodomain-like_sf"/>
</dbReference>
<dbReference type="Pfam" id="PF01380">
    <property type="entry name" value="SIS"/>
    <property type="match status" value="1"/>
</dbReference>
<evidence type="ECO:0000313" key="9">
    <source>
        <dbReference type="Proteomes" id="UP001302652"/>
    </source>
</evidence>
<sequence>MNTVNGTIALIRGRLPELNPALRRIGLHIVRAPAQAKSMTIREMAEKCEVSEATVTRFVKEFSFDSFQQMKISLAEELSRRRQELPASETREIYDHIKPDDSLDIVMRNVHGALRETLDQTMAKLQPEVVARVVEALSACEYVVFFATGTSALAAENGVLRFLRVGKKCIFYRDQSIQQFASVNLDDKCVVFGISNSGRTKTTVRAPQVARERGALTVCITSFPSSPITRYADISLITAEQADAIERTEAPESTTAKIGQIAVLDVLYSAYAVLIIATRCMCLRRRIALSRKARCEGL</sequence>
<accession>A0ABZ0EAL5</accession>
<dbReference type="SUPFAM" id="SSF46689">
    <property type="entry name" value="Homeodomain-like"/>
    <property type="match status" value="1"/>
</dbReference>
<dbReference type="Gene3D" id="3.40.50.10490">
    <property type="entry name" value="Glucose-6-phosphate isomerase like protein, domain 1"/>
    <property type="match status" value="1"/>
</dbReference>
<feature type="domain" description="SIS" evidence="7">
    <location>
        <begin position="133"/>
        <end position="277"/>
    </location>
</feature>
<evidence type="ECO:0000256" key="2">
    <source>
        <dbReference type="ARBA" id="ARBA00023125"/>
    </source>
</evidence>
<protein>
    <submittedName>
        <fullName evidence="8">MurR/RpiR family transcriptional regulator</fullName>
    </submittedName>
</protein>
<dbReference type="InterPro" id="IPR001347">
    <property type="entry name" value="SIS_dom"/>
</dbReference>
<proteinExistence type="predicted"/>
<evidence type="ECO:0000256" key="1">
    <source>
        <dbReference type="ARBA" id="ARBA00023015"/>
    </source>
</evidence>
<keyword evidence="1" id="KW-0805">Transcription regulation</keyword>
<feature type="transmembrane region" description="Helical" evidence="5">
    <location>
        <begin position="261"/>
        <end position="282"/>
    </location>
</feature>
<dbReference type="CDD" id="cd05013">
    <property type="entry name" value="SIS_RpiR"/>
    <property type="match status" value="1"/>
</dbReference>
<keyword evidence="4" id="KW-0804">Transcription</keyword>
<evidence type="ECO:0000313" key="8">
    <source>
        <dbReference type="EMBL" id="WOD14278.1"/>
    </source>
</evidence>
<evidence type="ECO:0000259" key="7">
    <source>
        <dbReference type="PROSITE" id="PS51464"/>
    </source>
</evidence>
<gene>
    <name evidence="8" type="ORF">RW095_01895</name>
</gene>
<dbReference type="PANTHER" id="PTHR30514:SF1">
    <property type="entry name" value="HTH-TYPE TRANSCRIPTIONAL REGULATOR HEXR-RELATED"/>
    <property type="match status" value="1"/>
</dbReference>
<keyword evidence="5" id="KW-1133">Transmembrane helix</keyword>
<keyword evidence="5" id="KW-0812">Transmembrane</keyword>
<dbReference type="InterPro" id="IPR047640">
    <property type="entry name" value="RpiR-like"/>
</dbReference>
<feature type="domain" description="HTH rpiR-type" evidence="6">
    <location>
        <begin position="5"/>
        <end position="81"/>
    </location>
</feature>
<evidence type="ECO:0000256" key="3">
    <source>
        <dbReference type="ARBA" id="ARBA00023152"/>
    </source>
</evidence>
<dbReference type="Gene3D" id="1.10.10.10">
    <property type="entry name" value="Winged helix-like DNA-binding domain superfamily/Winged helix DNA-binding domain"/>
    <property type="match status" value="1"/>
</dbReference>
<dbReference type="InterPro" id="IPR036388">
    <property type="entry name" value="WH-like_DNA-bd_sf"/>
</dbReference>